<accession>A0A382WV30</accession>
<dbReference type="AlphaFoldDB" id="A0A382WV30"/>
<reference evidence="1" key="1">
    <citation type="submission" date="2018-05" db="EMBL/GenBank/DDBJ databases">
        <authorList>
            <person name="Lanie J.A."/>
            <person name="Ng W.-L."/>
            <person name="Kazmierczak K.M."/>
            <person name="Andrzejewski T.M."/>
            <person name="Davidsen T.M."/>
            <person name="Wayne K.J."/>
            <person name="Tettelin H."/>
            <person name="Glass J.I."/>
            <person name="Rusch D."/>
            <person name="Podicherti R."/>
            <person name="Tsui H.-C.T."/>
            <person name="Winkler M.E."/>
        </authorList>
    </citation>
    <scope>NUCLEOTIDE SEQUENCE</scope>
</reference>
<organism evidence="1">
    <name type="scientific">marine metagenome</name>
    <dbReference type="NCBI Taxonomy" id="408172"/>
    <lineage>
        <taxon>unclassified sequences</taxon>
        <taxon>metagenomes</taxon>
        <taxon>ecological metagenomes</taxon>
    </lineage>
</organism>
<name>A0A382WV30_9ZZZZ</name>
<dbReference type="EMBL" id="UINC01162242">
    <property type="protein sequence ID" value="SVD61891.1"/>
    <property type="molecule type" value="Genomic_DNA"/>
</dbReference>
<feature type="non-terminal residue" evidence="1">
    <location>
        <position position="1"/>
    </location>
</feature>
<gene>
    <name evidence="1" type="ORF">METZ01_LOCUS414745</name>
</gene>
<sequence>VALAPPDWARVPRWFRAQARRGLLMPRPSGSIIGASNSAGVSWVPTFPGLACDEYSPM</sequence>
<protein>
    <submittedName>
        <fullName evidence="1">Uncharacterized protein</fullName>
    </submittedName>
</protein>
<proteinExistence type="predicted"/>
<evidence type="ECO:0000313" key="1">
    <source>
        <dbReference type="EMBL" id="SVD61891.1"/>
    </source>
</evidence>